<dbReference type="Proteomes" id="UP000221469">
    <property type="component" value="Segment"/>
</dbReference>
<evidence type="ECO:0000313" key="2">
    <source>
        <dbReference type="Proteomes" id="UP000221469"/>
    </source>
</evidence>
<sequence length="114" mass="13113">MSKLWHRADEWTNHAPCVGKIDFIIDPDTLGPDRTEVVKATCAACPVRPECIETNTKPVSDFWRKALRPSNGIWVAGEWLPERQKVSEAVLETTRQMLLARLPEERRNRPDHIL</sequence>
<organism evidence="1 2">
    <name type="scientific">Mycobacterium phage Bricole</name>
    <dbReference type="NCBI Taxonomy" id="1718601"/>
    <lineage>
        <taxon>Viruses</taxon>
        <taxon>Duplodnaviria</taxon>
        <taxon>Heunggongvirae</taxon>
        <taxon>Uroviricota</taxon>
        <taxon>Caudoviricetes</taxon>
        <taxon>Vilmaviridae</taxon>
        <taxon>Mclasvirinae</taxon>
        <taxon>Bongovirus</taxon>
        <taxon>Bongovirus bongo</taxon>
    </lineage>
</organism>
<accession>A0A0M4S397</accession>
<proteinExistence type="predicted"/>
<evidence type="ECO:0000313" key="1">
    <source>
        <dbReference type="EMBL" id="ALF00597.1"/>
    </source>
</evidence>
<evidence type="ECO:0008006" key="3">
    <source>
        <dbReference type="Google" id="ProtNLM"/>
    </source>
</evidence>
<reference evidence="1 2" key="1">
    <citation type="submission" date="2015-08" db="EMBL/GenBank/DDBJ databases">
        <authorList>
            <person name="Barekzi N."/>
            <person name="Doss J.H."/>
            <person name="Bluford J."/>
            <person name="Fizer S."/>
            <person name="Garofalo A.E."/>
            <person name="Gasalao M.B."/>
            <person name="Griffin J."/>
            <person name="Henderson C.M."/>
            <person name="Hyre A.N."/>
            <person name="Irons L.B."/>
            <person name="Jafree E."/>
            <person name="Kanda K."/>
            <person name="Matthews D."/>
            <person name="Mclaren B."/>
            <person name="Moriarty A."/>
            <person name="Northam N."/>
            <person name="Ryan M."/>
            <person name="Smith D.E."/>
            <person name="Vanselow D."/>
            <person name="Welch J."/>
            <person name="Gauthier D."/>
            <person name="Anders K.R."/>
            <person name="Bradley K.W."/>
            <person name="Asai D.J."/>
            <person name="Bowman C.A."/>
            <person name="Russell D.A."/>
            <person name="Pope W.H."/>
            <person name="Jacobs-Sera D."/>
            <person name="Hendrix R.W."/>
            <person name="Hatfull G.F."/>
        </authorList>
    </citation>
    <scope>NUCLEOTIDE SEQUENCE [LARGE SCALE GENOMIC DNA]</scope>
</reference>
<protein>
    <recommendedName>
        <fullName evidence="3">WhiB family transcription factor</fullName>
    </recommendedName>
</protein>
<dbReference type="EMBL" id="KT591491">
    <property type="protein sequence ID" value="ALF00597.1"/>
    <property type="molecule type" value="Genomic_DNA"/>
</dbReference>
<gene>
    <name evidence="1" type="ORF">SEA_BRICOLE_69</name>
</gene>
<name>A0A0M4S397_9CAUD</name>